<evidence type="ECO:0000256" key="1">
    <source>
        <dbReference type="SAM" id="MobiDB-lite"/>
    </source>
</evidence>
<dbReference type="Proteomes" id="UP001209570">
    <property type="component" value="Unassembled WGS sequence"/>
</dbReference>
<organism evidence="2 3">
    <name type="scientific">Pythium insidiosum</name>
    <name type="common">Pythiosis disease agent</name>
    <dbReference type="NCBI Taxonomy" id="114742"/>
    <lineage>
        <taxon>Eukaryota</taxon>
        <taxon>Sar</taxon>
        <taxon>Stramenopiles</taxon>
        <taxon>Oomycota</taxon>
        <taxon>Peronosporomycetes</taxon>
        <taxon>Pythiales</taxon>
        <taxon>Pythiaceae</taxon>
        <taxon>Pythium</taxon>
    </lineage>
</organism>
<dbReference type="InterPro" id="IPR012340">
    <property type="entry name" value="NA-bd_OB-fold"/>
</dbReference>
<proteinExistence type="predicted"/>
<feature type="compositionally biased region" description="Basic and acidic residues" evidence="1">
    <location>
        <begin position="1"/>
        <end position="17"/>
    </location>
</feature>
<evidence type="ECO:0000313" key="3">
    <source>
        <dbReference type="Proteomes" id="UP001209570"/>
    </source>
</evidence>
<gene>
    <name evidence="2" type="ORF">P43SY_003463</name>
</gene>
<accession>A0AAD5LNH1</accession>
<dbReference type="EMBL" id="JAKCXM010000056">
    <property type="protein sequence ID" value="KAJ0404787.1"/>
    <property type="molecule type" value="Genomic_DNA"/>
</dbReference>
<name>A0AAD5LNH1_PYTIN</name>
<protein>
    <submittedName>
        <fullName evidence="2">Uncharacterized protein</fullName>
    </submittedName>
</protein>
<feature type="region of interest" description="Disordered" evidence="1">
    <location>
        <begin position="1"/>
        <end position="37"/>
    </location>
</feature>
<keyword evidence="3" id="KW-1185">Reference proteome</keyword>
<sequence>MAEQRHVSRWRAREAHADTGTGTNAGAGSAARAAAPCTQSRSPGVSLRYLDEFVRKLQCAPRLLEHQLFPEAKEITESMGLFNAVRRYVLREQHAPADAAGLSDGVIVVGDGNTPRTAAMFAFRLRQWKCYSVDPAMEVQSTERSRAWEAIENLVVIRNKIENVRLRVRRAIVVLVHAHVTIEQALSAVDAASVLGVVTMPCCNWYGEQETLRGRQPDLVYDDYSVLSDHRELRVWIDPLRKRGAQEATEDSLAIDQSAEMMKGCVRKFFVGESKRDDSTVESVERVATAKRSIDALAALHDALAADSEGAAPTEAAVQTVAQQLLRLLPLHTRVLVLRSKWRQVIELLAARRDLTLWELCSRDAATPGALTLSVRAVHGKESHSNEASIEMKALPDREAVEVVRRGADHPIDCIVDLECLFRAFRSQPKKHSATLLRRLVLAMLSCRNPDAEPRDAPVFVSLTPRKDWRKPEYLAHDALGLTVTTTALSLSAKPALFLHSCHVRREDAASATSSSTTEEVKRLQKEHVLRLKAMVEARFQTEFATHSGVAQCSLAEAKSMDVEAKRLVLVRGIVQHLRRFSQGPSFLSLAPAGRTGTATAQFRDHLQVALESSSLAWSADELGDVVRVVRKGDEISVLGRLSRNDQGHAIVRASALRFHQSEFQAYE</sequence>
<dbReference type="Gene3D" id="2.40.50.140">
    <property type="entry name" value="Nucleic acid-binding proteins"/>
    <property type="match status" value="1"/>
</dbReference>
<evidence type="ECO:0000313" key="2">
    <source>
        <dbReference type="EMBL" id="KAJ0404787.1"/>
    </source>
</evidence>
<comment type="caution">
    <text evidence="2">The sequence shown here is derived from an EMBL/GenBank/DDBJ whole genome shotgun (WGS) entry which is preliminary data.</text>
</comment>
<reference evidence="2" key="1">
    <citation type="submission" date="2021-12" db="EMBL/GenBank/DDBJ databases">
        <title>Prjna785345.</title>
        <authorList>
            <person name="Rujirawat T."/>
            <person name="Krajaejun T."/>
        </authorList>
    </citation>
    <scope>NUCLEOTIDE SEQUENCE</scope>
    <source>
        <strain evidence="2">Pi057C3</strain>
    </source>
</reference>
<feature type="compositionally biased region" description="Low complexity" evidence="1">
    <location>
        <begin position="18"/>
        <end position="37"/>
    </location>
</feature>
<dbReference type="AlphaFoldDB" id="A0AAD5LNH1"/>